<evidence type="ECO:0000259" key="1">
    <source>
        <dbReference type="Pfam" id="PF01248"/>
    </source>
</evidence>
<dbReference type="Pfam" id="PF01248">
    <property type="entry name" value="Ribosomal_L7Ae"/>
    <property type="match status" value="1"/>
</dbReference>
<comment type="caution">
    <text evidence="2">The sequence shown here is derived from an EMBL/GenBank/DDBJ whole genome shotgun (WGS) entry which is preliminary data.</text>
</comment>
<protein>
    <submittedName>
        <fullName evidence="2">50S ribosomal protein L7</fullName>
    </submittedName>
</protein>
<feature type="domain" description="Ribosomal protein eL8/eL30/eS12/Gadd45" evidence="1">
    <location>
        <begin position="5"/>
        <end position="91"/>
    </location>
</feature>
<evidence type="ECO:0000313" key="2">
    <source>
        <dbReference type="EMBL" id="KEO82974.1"/>
    </source>
</evidence>
<dbReference type="InterPro" id="IPR004038">
    <property type="entry name" value="Ribosomal_eL8/eL30/eS12/Gad45"/>
</dbReference>
<dbReference type="eggNOG" id="COG1358">
    <property type="taxonomic scope" value="Bacteria"/>
</dbReference>
<accession>A0A074LPF9</accession>
<dbReference type="Proteomes" id="UP000027931">
    <property type="component" value="Unassembled WGS sequence"/>
</dbReference>
<dbReference type="InterPro" id="IPR029064">
    <property type="entry name" value="Ribosomal_eL30-like_sf"/>
</dbReference>
<dbReference type="GO" id="GO:0005840">
    <property type="term" value="C:ribosome"/>
    <property type="evidence" value="ECO:0007669"/>
    <property type="project" value="UniProtKB-KW"/>
</dbReference>
<dbReference type="RefSeq" id="WP_038088969.1">
    <property type="nucleotide sequence ID" value="NZ_JMIR01000016.1"/>
</dbReference>
<gene>
    <name evidence="2" type="ORF">EL26_12825</name>
</gene>
<name>A0A074LPF9_9BACL</name>
<sequence length="110" mass="11656">MSEQKIANLLGLAKRAGGLITGNDACMQAIRSGSGKALLAIVAQDTGDNAMKKYHDKCNSFGVPLIKLFDKERLGRAVGKEHGAIVVITDKGFANRILQLSNEVDGSEAD</sequence>
<keyword evidence="2" id="KW-0687">Ribonucleoprotein</keyword>
<organism evidence="2 3">
    <name type="scientific">Tumebacillus flagellatus</name>
    <dbReference type="NCBI Taxonomy" id="1157490"/>
    <lineage>
        <taxon>Bacteria</taxon>
        <taxon>Bacillati</taxon>
        <taxon>Bacillota</taxon>
        <taxon>Bacilli</taxon>
        <taxon>Bacillales</taxon>
        <taxon>Alicyclobacillaceae</taxon>
        <taxon>Tumebacillus</taxon>
    </lineage>
</organism>
<dbReference type="Gene3D" id="3.30.1330.30">
    <property type="match status" value="1"/>
</dbReference>
<keyword evidence="2" id="KW-0689">Ribosomal protein</keyword>
<proteinExistence type="predicted"/>
<evidence type="ECO:0000313" key="3">
    <source>
        <dbReference type="Proteomes" id="UP000027931"/>
    </source>
</evidence>
<dbReference type="AlphaFoldDB" id="A0A074LPF9"/>
<dbReference type="OrthoDB" id="9794863at2"/>
<dbReference type="STRING" id="1157490.EL26_12825"/>
<dbReference type="SUPFAM" id="SSF55315">
    <property type="entry name" value="L30e-like"/>
    <property type="match status" value="1"/>
</dbReference>
<dbReference type="EMBL" id="JMIR01000016">
    <property type="protein sequence ID" value="KEO82974.1"/>
    <property type="molecule type" value="Genomic_DNA"/>
</dbReference>
<reference evidence="2 3" key="1">
    <citation type="journal article" date="2013" name="Int. J. Syst. Evol. Microbiol.">
        <title>Tumebacillus flagellatus sp. nov., an alpha-amylase/pullulanase-producing bacterium isolated from cassava wastewater.</title>
        <authorList>
            <person name="Wang Q."/>
            <person name="Xie N."/>
            <person name="Qin Y."/>
            <person name="Shen N."/>
            <person name="Zhu J."/>
            <person name="Mi H."/>
            <person name="Huang R."/>
        </authorList>
    </citation>
    <scope>NUCLEOTIDE SEQUENCE [LARGE SCALE GENOMIC DNA]</scope>
    <source>
        <strain evidence="2 3">GST4</strain>
    </source>
</reference>
<keyword evidence="3" id="KW-1185">Reference proteome</keyword>